<comment type="caution">
    <text evidence="8">The sequence shown here is derived from an EMBL/GenBank/DDBJ whole genome shotgun (WGS) entry which is preliminary data.</text>
</comment>
<name>A0ABV3H0E9_9ACTN</name>
<feature type="transmembrane region" description="Helical" evidence="6">
    <location>
        <begin position="400"/>
        <end position="421"/>
    </location>
</feature>
<dbReference type="Proteomes" id="UP001552427">
    <property type="component" value="Unassembled WGS sequence"/>
</dbReference>
<organism evidence="8 9">
    <name type="scientific">Nonomuraea bangladeshensis</name>
    <dbReference type="NCBI Taxonomy" id="404385"/>
    <lineage>
        <taxon>Bacteria</taxon>
        <taxon>Bacillati</taxon>
        <taxon>Actinomycetota</taxon>
        <taxon>Actinomycetes</taxon>
        <taxon>Streptosporangiales</taxon>
        <taxon>Streptosporangiaceae</taxon>
        <taxon>Nonomuraea</taxon>
    </lineage>
</organism>
<evidence type="ECO:0000256" key="6">
    <source>
        <dbReference type="SAM" id="Phobius"/>
    </source>
</evidence>
<protein>
    <submittedName>
        <fullName evidence="8">MFS transporter</fullName>
    </submittedName>
</protein>
<proteinExistence type="predicted"/>
<keyword evidence="2" id="KW-1003">Cell membrane</keyword>
<evidence type="ECO:0000256" key="5">
    <source>
        <dbReference type="ARBA" id="ARBA00023136"/>
    </source>
</evidence>
<dbReference type="SUPFAM" id="SSF103473">
    <property type="entry name" value="MFS general substrate transporter"/>
    <property type="match status" value="1"/>
</dbReference>
<feature type="domain" description="Major facilitator superfamily (MFS) profile" evidence="7">
    <location>
        <begin position="240"/>
        <end position="430"/>
    </location>
</feature>
<feature type="transmembrane region" description="Helical" evidence="6">
    <location>
        <begin position="179"/>
        <end position="203"/>
    </location>
</feature>
<gene>
    <name evidence="8" type="ORF">AB0K40_11000</name>
</gene>
<keyword evidence="5 6" id="KW-0472">Membrane</keyword>
<evidence type="ECO:0000256" key="2">
    <source>
        <dbReference type="ARBA" id="ARBA00022475"/>
    </source>
</evidence>
<feature type="transmembrane region" description="Helical" evidence="6">
    <location>
        <begin position="308"/>
        <end position="338"/>
    </location>
</feature>
<evidence type="ECO:0000256" key="3">
    <source>
        <dbReference type="ARBA" id="ARBA00022692"/>
    </source>
</evidence>
<dbReference type="PROSITE" id="PS50850">
    <property type="entry name" value="MFS"/>
    <property type="match status" value="1"/>
</dbReference>
<feature type="transmembrane region" description="Helical" evidence="6">
    <location>
        <begin position="243"/>
        <end position="267"/>
    </location>
</feature>
<keyword evidence="3 6" id="KW-0812">Transmembrane</keyword>
<evidence type="ECO:0000259" key="7">
    <source>
        <dbReference type="PROSITE" id="PS50850"/>
    </source>
</evidence>
<dbReference type="InterPro" id="IPR020846">
    <property type="entry name" value="MFS_dom"/>
</dbReference>
<keyword evidence="9" id="KW-1185">Reference proteome</keyword>
<reference evidence="8 9" key="1">
    <citation type="submission" date="2024-06" db="EMBL/GenBank/DDBJ databases">
        <title>The Natural Products Discovery Center: Release of the First 8490 Sequenced Strains for Exploring Actinobacteria Biosynthetic Diversity.</title>
        <authorList>
            <person name="Kalkreuter E."/>
            <person name="Kautsar S.A."/>
            <person name="Yang D."/>
            <person name="Bader C.D."/>
            <person name="Teijaro C.N."/>
            <person name="Fluegel L."/>
            <person name="Davis C.M."/>
            <person name="Simpson J.R."/>
            <person name="Lauterbach L."/>
            <person name="Steele A.D."/>
            <person name="Gui C."/>
            <person name="Meng S."/>
            <person name="Li G."/>
            <person name="Viehrig K."/>
            <person name="Ye F."/>
            <person name="Su P."/>
            <person name="Kiefer A.F."/>
            <person name="Nichols A."/>
            <person name="Cepeda A.J."/>
            <person name="Yan W."/>
            <person name="Fan B."/>
            <person name="Jiang Y."/>
            <person name="Adhikari A."/>
            <person name="Zheng C.-J."/>
            <person name="Schuster L."/>
            <person name="Cowan T.M."/>
            <person name="Smanski M.J."/>
            <person name="Chevrette M.G."/>
            <person name="De Carvalho L.P.S."/>
            <person name="Shen B."/>
        </authorList>
    </citation>
    <scope>NUCLEOTIDE SEQUENCE [LARGE SCALE GENOMIC DNA]</scope>
    <source>
        <strain evidence="8 9">NPDC049574</strain>
    </source>
</reference>
<feature type="transmembrane region" description="Helical" evidence="6">
    <location>
        <begin position="38"/>
        <end position="60"/>
    </location>
</feature>
<dbReference type="PANTHER" id="PTHR23513:SF6">
    <property type="entry name" value="MAJOR FACILITATOR SUPERFAMILY ASSOCIATED DOMAIN-CONTAINING PROTEIN"/>
    <property type="match status" value="1"/>
</dbReference>
<evidence type="ECO:0000256" key="1">
    <source>
        <dbReference type="ARBA" id="ARBA00004651"/>
    </source>
</evidence>
<accession>A0ABV3H0E9</accession>
<feature type="transmembrane region" description="Helical" evidence="6">
    <location>
        <begin position="96"/>
        <end position="116"/>
    </location>
</feature>
<dbReference type="RefSeq" id="WP_364447515.1">
    <property type="nucleotide sequence ID" value="NZ_JBFARM010000003.1"/>
</dbReference>
<evidence type="ECO:0000256" key="4">
    <source>
        <dbReference type="ARBA" id="ARBA00022989"/>
    </source>
</evidence>
<dbReference type="InterPro" id="IPR011701">
    <property type="entry name" value="MFS"/>
</dbReference>
<evidence type="ECO:0000313" key="8">
    <source>
        <dbReference type="EMBL" id="MEV4286018.1"/>
    </source>
</evidence>
<dbReference type="CDD" id="cd06173">
    <property type="entry name" value="MFS_MefA_like"/>
    <property type="match status" value="1"/>
</dbReference>
<dbReference type="InterPro" id="IPR036259">
    <property type="entry name" value="MFS_trans_sf"/>
</dbReference>
<feature type="transmembrane region" description="Helical" evidence="6">
    <location>
        <begin position="66"/>
        <end position="87"/>
    </location>
</feature>
<sequence>MIRRKDEARDADEPPPEPFWAVLAHHPDFRRLFTGNSVSLLGSSVTTVALPLTAVLHLGASATEMGLLGALGLLPHLVLGLPAGVWVDRVPYRRTIVVADAVRALLLGALPVLAALGQLRIWHLYTVVTLAGIAALFESVAAQSFTPHLVPRERLLAANSTLMLSNATVNTTGSAVGGLLVSALTAPIAIAVDAASFLISALVKTRIRAAGRPRASGERGPVRLRADLAEGLRAVFAHPVMRTVILAATVGAFAGQAQAVVLVLYLVRDLGLPAGLIGVLVALTGAAGVAGALVATRVTHRIGPGPTFILGMLLASVAGLVLAAAAGPFAVTLTVLVLSQVLRGSGPSLYGVNQQTFRQALIPPELLSRANAIWRFLAYGGQSLGAVLGGVAGEALGLRATLVVTSCLMLAGTGIALASPLRTMRILPDR</sequence>
<keyword evidence="4 6" id="KW-1133">Transmembrane helix</keyword>
<dbReference type="EMBL" id="JBFARM010000003">
    <property type="protein sequence ID" value="MEV4286018.1"/>
    <property type="molecule type" value="Genomic_DNA"/>
</dbReference>
<evidence type="ECO:0000313" key="9">
    <source>
        <dbReference type="Proteomes" id="UP001552427"/>
    </source>
</evidence>
<feature type="transmembrane region" description="Helical" evidence="6">
    <location>
        <begin position="273"/>
        <end position="296"/>
    </location>
</feature>
<dbReference type="Gene3D" id="1.20.1250.20">
    <property type="entry name" value="MFS general substrate transporter like domains"/>
    <property type="match status" value="1"/>
</dbReference>
<dbReference type="Pfam" id="PF07690">
    <property type="entry name" value="MFS_1"/>
    <property type="match status" value="1"/>
</dbReference>
<comment type="subcellular location">
    <subcellularLocation>
        <location evidence="1">Cell membrane</location>
        <topology evidence="1">Multi-pass membrane protein</topology>
    </subcellularLocation>
</comment>
<dbReference type="PANTHER" id="PTHR23513">
    <property type="entry name" value="INTEGRAL MEMBRANE EFFLUX PROTEIN-RELATED"/>
    <property type="match status" value="1"/>
</dbReference>